<gene>
    <name evidence="1" type="ORF">E1091_01300</name>
</gene>
<evidence type="ECO:0000313" key="1">
    <source>
        <dbReference type="EMBL" id="TDC02200.1"/>
    </source>
</evidence>
<proteinExistence type="predicted"/>
<accession>A0ABY2DLM7</accession>
<dbReference type="Proteomes" id="UP000295626">
    <property type="component" value="Unassembled WGS sequence"/>
</dbReference>
<sequence>MTALATLIAQARLPYCVPTLDDGPPLRVEVGDGVVLVDGVRLAIRTATDLSRAIRCSLEGRVSRTVRPRERTPLMVCRISDDLVRVDGRRIARPHAVRLSVALDMAAAQAAGLLVVEAAPG</sequence>
<protein>
    <submittedName>
        <fullName evidence="1">Uncharacterized protein</fullName>
    </submittedName>
</protein>
<evidence type="ECO:0000313" key="2">
    <source>
        <dbReference type="Proteomes" id="UP000295626"/>
    </source>
</evidence>
<reference evidence="1 2" key="1">
    <citation type="submission" date="2019-02" db="EMBL/GenBank/DDBJ databases">
        <title>Draft genome sequences of novel Actinobacteria.</title>
        <authorList>
            <person name="Sahin N."/>
            <person name="Ay H."/>
            <person name="Saygin H."/>
        </authorList>
    </citation>
    <scope>NUCLEOTIDE SEQUENCE [LARGE SCALE GENOMIC DNA]</scope>
    <source>
        <strain evidence="1 2">JCM 30529</strain>
    </source>
</reference>
<organism evidence="1 2">
    <name type="scientific">Micromonospora fluostatini</name>
    <dbReference type="NCBI Taxonomy" id="1629071"/>
    <lineage>
        <taxon>Bacteria</taxon>
        <taxon>Bacillati</taxon>
        <taxon>Actinomycetota</taxon>
        <taxon>Actinomycetes</taxon>
        <taxon>Micromonosporales</taxon>
        <taxon>Micromonosporaceae</taxon>
        <taxon>Micromonospora</taxon>
    </lineage>
</organism>
<comment type="caution">
    <text evidence="1">The sequence shown here is derived from an EMBL/GenBank/DDBJ whole genome shotgun (WGS) entry which is preliminary data.</text>
</comment>
<name>A0ABY2DLM7_9ACTN</name>
<dbReference type="EMBL" id="SMKE01000016">
    <property type="protein sequence ID" value="TDC02200.1"/>
    <property type="molecule type" value="Genomic_DNA"/>
</dbReference>
<keyword evidence="2" id="KW-1185">Reference proteome</keyword>